<keyword evidence="6" id="KW-1185">Reference proteome</keyword>
<dbReference type="PANTHER" id="PTHR30146">
    <property type="entry name" value="LACI-RELATED TRANSCRIPTIONAL REPRESSOR"/>
    <property type="match status" value="1"/>
</dbReference>
<dbReference type="InterPro" id="IPR046335">
    <property type="entry name" value="LacI/GalR-like_sensor"/>
</dbReference>
<accession>A0A5J6MZ84</accession>
<dbReference type="SUPFAM" id="SSF47413">
    <property type="entry name" value="lambda repressor-like DNA-binding domains"/>
    <property type="match status" value="1"/>
</dbReference>
<dbReference type="EMBL" id="CP042582">
    <property type="protein sequence ID" value="QEX22641.1"/>
    <property type="molecule type" value="Genomic_DNA"/>
</dbReference>
<feature type="domain" description="HTH lacI-type" evidence="4">
    <location>
        <begin position="7"/>
        <end position="61"/>
    </location>
</feature>
<evidence type="ECO:0000256" key="1">
    <source>
        <dbReference type="ARBA" id="ARBA00023015"/>
    </source>
</evidence>
<dbReference type="PANTHER" id="PTHR30146:SF138">
    <property type="entry name" value="TRANSCRIPTIONAL REGULATORY PROTEIN"/>
    <property type="match status" value="1"/>
</dbReference>
<dbReference type="AlphaFoldDB" id="A0A5J6MZ84"/>
<evidence type="ECO:0000259" key="4">
    <source>
        <dbReference type="PROSITE" id="PS50932"/>
    </source>
</evidence>
<dbReference type="InterPro" id="IPR010982">
    <property type="entry name" value="Lambda_DNA-bd_dom_sf"/>
</dbReference>
<protein>
    <submittedName>
        <fullName evidence="5">Transcriptional regulator</fullName>
    </submittedName>
</protein>
<keyword evidence="1" id="KW-0805">Transcription regulation</keyword>
<dbReference type="Proteomes" id="UP000325797">
    <property type="component" value="Chromosome"/>
</dbReference>
<gene>
    <name evidence="5" type="ORF">FRZ61_25730</name>
</gene>
<dbReference type="SUPFAM" id="SSF53822">
    <property type="entry name" value="Periplasmic binding protein-like I"/>
    <property type="match status" value="1"/>
</dbReference>
<dbReference type="Pfam" id="PF00356">
    <property type="entry name" value="LacI"/>
    <property type="match status" value="1"/>
</dbReference>
<reference evidence="5 6" key="1">
    <citation type="submission" date="2019-08" db="EMBL/GenBank/DDBJ databases">
        <title>Hyperibacter terrae gen. nov., sp. nov. and Hyperibacter viscosus sp. nov., two new members in the family Rhodospirillaceae isolated from the rhizosphere of Hypericum perforatum.</title>
        <authorList>
            <person name="Noviana Z."/>
        </authorList>
    </citation>
    <scope>NUCLEOTIDE SEQUENCE [LARGE SCALE GENOMIC DNA]</scope>
    <source>
        <strain evidence="5 6">R5959</strain>
    </source>
</reference>
<dbReference type="InterPro" id="IPR028082">
    <property type="entry name" value="Peripla_BP_I"/>
</dbReference>
<dbReference type="CDD" id="cd01392">
    <property type="entry name" value="HTH_LacI"/>
    <property type="match status" value="1"/>
</dbReference>
<evidence type="ECO:0000313" key="6">
    <source>
        <dbReference type="Proteomes" id="UP000325797"/>
    </source>
</evidence>
<dbReference type="PROSITE" id="PS50932">
    <property type="entry name" value="HTH_LACI_2"/>
    <property type="match status" value="1"/>
</dbReference>
<dbReference type="GO" id="GO:0000976">
    <property type="term" value="F:transcription cis-regulatory region binding"/>
    <property type="evidence" value="ECO:0007669"/>
    <property type="project" value="TreeGrafter"/>
</dbReference>
<dbReference type="RefSeq" id="WP_151118104.1">
    <property type="nucleotide sequence ID" value="NZ_CP042582.1"/>
</dbReference>
<dbReference type="CDD" id="cd06273">
    <property type="entry name" value="PBP1_LacI-like"/>
    <property type="match status" value="1"/>
</dbReference>
<evidence type="ECO:0000256" key="2">
    <source>
        <dbReference type="ARBA" id="ARBA00023125"/>
    </source>
</evidence>
<dbReference type="Pfam" id="PF13377">
    <property type="entry name" value="Peripla_BP_3"/>
    <property type="match status" value="1"/>
</dbReference>
<dbReference type="Gene3D" id="1.10.260.40">
    <property type="entry name" value="lambda repressor-like DNA-binding domains"/>
    <property type="match status" value="1"/>
</dbReference>
<dbReference type="GO" id="GO:0003700">
    <property type="term" value="F:DNA-binding transcription factor activity"/>
    <property type="evidence" value="ECO:0007669"/>
    <property type="project" value="TreeGrafter"/>
</dbReference>
<dbReference type="SMART" id="SM00354">
    <property type="entry name" value="HTH_LACI"/>
    <property type="match status" value="1"/>
</dbReference>
<evidence type="ECO:0000256" key="3">
    <source>
        <dbReference type="ARBA" id="ARBA00023163"/>
    </source>
</evidence>
<keyword evidence="2" id="KW-0238">DNA-binding</keyword>
<dbReference type="KEGG" id="hadh:FRZ61_25730"/>
<keyword evidence="3" id="KW-0804">Transcription</keyword>
<dbReference type="OrthoDB" id="7170131at2"/>
<dbReference type="Gene3D" id="3.40.50.2300">
    <property type="match status" value="2"/>
</dbReference>
<evidence type="ECO:0000313" key="5">
    <source>
        <dbReference type="EMBL" id="QEX22641.1"/>
    </source>
</evidence>
<organism evidence="5 6">
    <name type="scientific">Hypericibacter adhaerens</name>
    <dbReference type="NCBI Taxonomy" id="2602016"/>
    <lineage>
        <taxon>Bacteria</taxon>
        <taxon>Pseudomonadati</taxon>
        <taxon>Pseudomonadota</taxon>
        <taxon>Alphaproteobacteria</taxon>
        <taxon>Rhodospirillales</taxon>
        <taxon>Dongiaceae</taxon>
        <taxon>Hypericibacter</taxon>
    </lineage>
</organism>
<proteinExistence type="predicted"/>
<name>A0A5J6MZ84_9PROT</name>
<dbReference type="InterPro" id="IPR000843">
    <property type="entry name" value="HTH_LacI"/>
</dbReference>
<sequence length="342" mass="37426">MKAKARTKVSDVASRAGVSVATVSRSFNNPDAVREDVRRRVMEAAQALGYSPNPAAKALRMQRTHIVGAVVPTLDYAIYAQMLNSFQAAMQASGYMVFMLAAGFDNTSLYEPVRQLVDRGAEGLLIVGKIEDPRLLKFLEDGRIPTVLTYSYLPDGPFPSIGFDNYAATRQLADFLVRLGHKHMVMISGRTRGNDRQQARVRAFREAAAEAGIAKTTHVIERPYSLLEGAAAMRTIYVEHPATTAVMCASDVLAFGVLSECKNLRLNVPKDLTVTGFDNQDFTALLDPPLTTVDVPALEMGRRSGEALLNVINTRRKIGSVRLETNLIVRASAAGVRADERR</sequence>